<accession>A0A5C5XAN1</accession>
<dbReference type="InterPro" id="IPR012441">
    <property type="entry name" value="DUF1643"/>
</dbReference>
<comment type="caution">
    <text evidence="1">The sequence shown here is derived from an EMBL/GenBank/DDBJ whole genome shotgun (WGS) entry which is preliminary data.</text>
</comment>
<dbReference type="Pfam" id="PF07799">
    <property type="entry name" value="DUF1643"/>
    <property type="match status" value="1"/>
</dbReference>
<evidence type="ECO:0000313" key="2">
    <source>
        <dbReference type="Proteomes" id="UP000317243"/>
    </source>
</evidence>
<dbReference type="OrthoDB" id="9807577at2"/>
<dbReference type="AlphaFoldDB" id="A0A5C5XAN1"/>
<protein>
    <recommendedName>
        <fullName evidence="3">DUF1643 domain-containing protein</fullName>
    </recommendedName>
</protein>
<dbReference type="Proteomes" id="UP000317243">
    <property type="component" value="Unassembled WGS sequence"/>
</dbReference>
<gene>
    <name evidence="1" type="ORF">KOR42_23190</name>
</gene>
<name>A0A5C5XAN1_9PLAN</name>
<organism evidence="1 2">
    <name type="scientific">Thalassoglobus neptunius</name>
    <dbReference type="NCBI Taxonomy" id="1938619"/>
    <lineage>
        <taxon>Bacteria</taxon>
        <taxon>Pseudomonadati</taxon>
        <taxon>Planctomycetota</taxon>
        <taxon>Planctomycetia</taxon>
        <taxon>Planctomycetales</taxon>
        <taxon>Planctomycetaceae</taxon>
        <taxon>Thalassoglobus</taxon>
    </lineage>
</organism>
<evidence type="ECO:0000313" key="1">
    <source>
        <dbReference type="EMBL" id="TWT58932.1"/>
    </source>
</evidence>
<evidence type="ECO:0008006" key="3">
    <source>
        <dbReference type="Google" id="ProtNLM"/>
    </source>
</evidence>
<reference evidence="1 2" key="1">
    <citation type="submission" date="2019-02" db="EMBL/GenBank/DDBJ databases">
        <title>Deep-cultivation of Planctomycetes and their phenomic and genomic characterization uncovers novel biology.</title>
        <authorList>
            <person name="Wiegand S."/>
            <person name="Jogler M."/>
            <person name="Boedeker C."/>
            <person name="Pinto D."/>
            <person name="Vollmers J."/>
            <person name="Rivas-Marin E."/>
            <person name="Kohn T."/>
            <person name="Peeters S.H."/>
            <person name="Heuer A."/>
            <person name="Rast P."/>
            <person name="Oberbeckmann S."/>
            <person name="Bunk B."/>
            <person name="Jeske O."/>
            <person name="Meyerdierks A."/>
            <person name="Storesund J.E."/>
            <person name="Kallscheuer N."/>
            <person name="Luecker S."/>
            <person name="Lage O.M."/>
            <person name="Pohl T."/>
            <person name="Merkel B.J."/>
            <person name="Hornburger P."/>
            <person name="Mueller R.-W."/>
            <person name="Bruemmer F."/>
            <person name="Labrenz M."/>
            <person name="Spormann A.M."/>
            <person name="Op Den Camp H."/>
            <person name="Overmann J."/>
            <person name="Amann R."/>
            <person name="Jetten M.S.M."/>
            <person name="Mascher T."/>
            <person name="Medema M.H."/>
            <person name="Devos D.P."/>
            <person name="Kaster A.-K."/>
            <person name="Ovreas L."/>
            <person name="Rohde M."/>
            <person name="Galperin M.Y."/>
            <person name="Jogler C."/>
        </authorList>
    </citation>
    <scope>NUCLEOTIDE SEQUENCE [LARGE SCALE GENOMIC DNA]</scope>
    <source>
        <strain evidence="1 2">KOR42</strain>
    </source>
</reference>
<sequence length="197" mass="22469">MLMPVLEEMAVDYSESEPENSPYSIRGFSEPGKVSCAVYDRATREHRLWLSRVWDEQLPIVAYIGLNPSTADERHNDPTVGRLQKRAKKLKYGGFIMLNAFSLRSTDPRGLKSVAEPNLPENDEFIRHGCEVADTVVCCWGTHAKLFDRHSELIELLRRLGKPVHYLGETLEGFPKHPLYLPYRAGFVQWDLAQVAV</sequence>
<keyword evidence="2" id="KW-1185">Reference proteome</keyword>
<dbReference type="EMBL" id="SIHI01000001">
    <property type="protein sequence ID" value="TWT58932.1"/>
    <property type="molecule type" value="Genomic_DNA"/>
</dbReference>
<proteinExistence type="predicted"/>